<name>A0ABU8RYV4_9SPHN</name>
<dbReference type="InterPro" id="IPR015984">
    <property type="entry name" value="Cyt_c_prime_subgr"/>
</dbReference>
<feature type="signal peptide" evidence="6">
    <location>
        <begin position="1"/>
        <end position="24"/>
    </location>
</feature>
<dbReference type="EMBL" id="JBBHJZ010000003">
    <property type="protein sequence ID" value="MEJ5978203.1"/>
    <property type="molecule type" value="Genomic_DNA"/>
</dbReference>
<evidence type="ECO:0000256" key="2">
    <source>
        <dbReference type="ARBA" id="ARBA00022617"/>
    </source>
</evidence>
<dbReference type="Pfam" id="PF01322">
    <property type="entry name" value="Cytochrom_C_2"/>
    <property type="match status" value="1"/>
</dbReference>
<sequence>MLPPSRFRFLAPFVLAGLAAPLLAAPADQVRTRVDGYRELGAAFKAVNDGLRGPSPQTVLIQMSARQIRNAATQQYNWYPAGSGPQPGIKTAAKPEIWAQGARFRQLQDGFAAQATAFQRAVAGGDAAAMRTAARSLGGTCKACHDQFRVEKP</sequence>
<dbReference type="InterPro" id="IPR010980">
    <property type="entry name" value="Cyt_c/b562"/>
</dbReference>
<gene>
    <name evidence="7" type="ORF">WG901_16235</name>
</gene>
<keyword evidence="6" id="KW-0732">Signal</keyword>
<feature type="chain" id="PRO_5047260425" evidence="6">
    <location>
        <begin position="25"/>
        <end position="153"/>
    </location>
</feature>
<evidence type="ECO:0000256" key="6">
    <source>
        <dbReference type="SAM" id="SignalP"/>
    </source>
</evidence>
<organism evidence="7 8">
    <name type="scientific">Novosphingobium anseongense</name>
    <dbReference type="NCBI Taxonomy" id="3133436"/>
    <lineage>
        <taxon>Bacteria</taxon>
        <taxon>Pseudomonadati</taxon>
        <taxon>Pseudomonadota</taxon>
        <taxon>Alphaproteobacteria</taxon>
        <taxon>Sphingomonadales</taxon>
        <taxon>Sphingomonadaceae</taxon>
        <taxon>Novosphingobium</taxon>
    </lineage>
</organism>
<evidence type="ECO:0000256" key="4">
    <source>
        <dbReference type="ARBA" id="ARBA00022982"/>
    </source>
</evidence>
<reference evidence="7 8" key="1">
    <citation type="submission" date="2024-03" db="EMBL/GenBank/DDBJ databases">
        <authorList>
            <person name="Jo J.-H."/>
        </authorList>
    </citation>
    <scope>NUCLEOTIDE SEQUENCE [LARGE SCALE GENOMIC DNA]</scope>
    <source>
        <strain evidence="7 8">PS1R-30</strain>
    </source>
</reference>
<keyword evidence="8" id="KW-1185">Reference proteome</keyword>
<keyword evidence="1" id="KW-0813">Transport</keyword>
<dbReference type="SUPFAM" id="SSF47175">
    <property type="entry name" value="Cytochromes"/>
    <property type="match status" value="1"/>
</dbReference>
<proteinExistence type="predicted"/>
<dbReference type="PRINTS" id="PR00608">
    <property type="entry name" value="CYTCHROMECII"/>
</dbReference>
<dbReference type="Gene3D" id="1.20.120.10">
    <property type="entry name" value="Cytochrome c/b562"/>
    <property type="match status" value="1"/>
</dbReference>
<keyword evidence="2" id="KW-0349">Heme</keyword>
<evidence type="ECO:0000313" key="7">
    <source>
        <dbReference type="EMBL" id="MEJ5978203.1"/>
    </source>
</evidence>
<keyword evidence="4" id="KW-0249">Electron transport</keyword>
<dbReference type="RefSeq" id="WP_339588140.1">
    <property type="nucleotide sequence ID" value="NZ_JBBHJZ010000003.1"/>
</dbReference>
<evidence type="ECO:0000256" key="1">
    <source>
        <dbReference type="ARBA" id="ARBA00022448"/>
    </source>
</evidence>
<dbReference type="PROSITE" id="PS51009">
    <property type="entry name" value="CYTCII"/>
    <property type="match status" value="1"/>
</dbReference>
<protein>
    <submittedName>
        <fullName evidence="7">Cytochrome c</fullName>
    </submittedName>
</protein>
<dbReference type="InterPro" id="IPR002321">
    <property type="entry name" value="Cyt_c_II"/>
</dbReference>
<keyword evidence="3" id="KW-0479">Metal-binding</keyword>
<dbReference type="PIRSF" id="PIRSF000027">
    <property type="entry name" value="Cytc_c_prime"/>
    <property type="match status" value="1"/>
</dbReference>
<dbReference type="Proteomes" id="UP001361239">
    <property type="component" value="Unassembled WGS sequence"/>
</dbReference>
<keyword evidence="5" id="KW-0408">Iron</keyword>
<comment type="caution">
    <text evidence="7">The sequence shown here is derived from an EMBL/GenBank/DDBJ whole genome shotgun (WGS) entry which is preliminary data.</text>
</comment>
<evidence type="ECO:0000313" key="8">
    <source>
        <dbReference type="Proteomes" id="UP001361239"/>
    </source>
</evidence>
<accession>A0ABU8RYV4</accession>
<evidence type="ECO:0000256" key="5">
    <source>
        <dbReference type="ARBA" id="ARBA00023004"/>
    </source>
</evidence>
<evidence type="ECO:0000256" key="3">
    <source>
        <dbReference type="ARBA" id="ARBA00022723"/>
    </source>
</evidence>
<dbReference type="InterPro" id="IPR012127">
    <property type="entry name" value="Cyt_c_prime"/>
</dbReference>